<dbReference type="EMBL" id="JAWJWE010000003">
    <property type="protein sequence ID" value="KAK6639077.1"/>
    <property type="molecule type" value="Genomic_DNA"/>
</dbReference>
<comment type="caution">
    <text evidence="16">The sequence shown here is derived from an EMBL/GenBank/DDBJ whole genome shotgun (WGS) entry which is preliminary data.</text>
</comment>
<evidence type="ECO:0000256" key="11">
    <source>
        <dbReference type="ARBA" id="ARBA00064140"/>
    </source>
</evidence>
<evidence type="ECO:0000313" key="17">
    <source>
        <dbReference type="Proteomes" id="UP001372834"/>
    </source>
</evidence>
<proteinExistence type="inferred from homology"/>
<evidence type="ECO:0000256" key="8">
    <source>
        <dbReference type="ARBA" id="ARBA00023242"/>
    </source>
</evidence>
<evidence type="ECO:0000256" key="4">
    <source>
        <dbReference type="ARBA" id="ARBA00022801"/>
    </source>
</evidence>
<dbReference type="HAMAP" id="MF_00148">
    <property type="entry name" value="UDG"/>
    <property type="match status" value="1"/>
</dbReference>
<dbReference type="InterPro" id="IPR018085">
    <property type="entry name" value="Ura-DNA_Glyclase_AS"/>
</dbReference>
<reference evidence="16 17" key="1">
    <citation type="submission" date="2023-10" db="EMBL/GenBank/DDBJ databases">
        <title>Genomes of two closely related lineages of the louse Polyplax serrata with different host specificities.</title>
        <authorList>
            <person name="Martinu J."/>
            <person name="Tarabai H."/>
            <person name="Stefka J."/>
            <person name="Hypsa V."/>
        </authorList>
    </citation>
    <scope>NUCLEOTIDE SEQUENCE [LARGE SCALE GENOMIC DNA]</scope>
    <source>
        <strain evidence="16">HR10_N</strain>
    </source>
</reference>
<evidence type="ECO:0000256" key="7">
    <source>
        <dbReference type="ARBA" id="ARBA00023204"/>
    </source>
</evidence>
<keyword evidence="7 12" id="KW-0234">DNA repair</keyword>
<dbReference type="EC" id="3.2.2.27" evidence="12 14"/>
<dbReference type="NCBIfam" id="NF003588">
    <property type="entry name" value="PRK05254.1-1"/>
    <property type="match status" value="1"/>
</dbReference>
<evidence type="ECO:0000256" key="6">
    <source>
        <dbReference type="ARBA" id="ARBA00023128"/>
    </source>
</evidence>
<dbReference type="Proteomes" id="UP001372834">
    <property type="component" value="Unassembled WGS sequence"/>
</dbReference>
<comment type="subunit">
    <text evidence="11">Interacts with RPA2 subunit of the RPA trimer; this interaction mediates UNG2 recruitment to RPA-coated single-stranded DNA at stalled replication forks. Interacts with PCNA; this interaction mediates UNG2 recruitment to S-phase replication foci. Interacts (via N-terminus) with FAM72A.</text>
</comment>
<dbReference type="NCBIfam" id="NF003591">
    <property type="entry name" value="PRK05254.1-4"/>
    <property type="match status" value="1"/>
</dbReference>
<keyword evidence="2" id="KW-0597">Phosphoprotein</keyword>
<evidence type="ECO:0000256" key="9">
    <source>
        <dbReference type="ARBA" id="ARBA00052069"/>
    </source>
</evidence>
<keyword evidence="8 12" id="KW-0539">Nucleus</keyword>
<dbReference type="PROSITE" id="PS00130">
    <property type="entry name" value="U_DNA_GLYCOSYLASE"/>
    <property type="match status" value="1"/>
</dbReference>
<evidence type="ECO:0000256" key="3">
    <source>
        <dbReference type="ARBA" id="ARBA00022763"/>
    </source>
</evidence>
<protein>
    <recommendedName>
        <fullName evidence="12 14">Uracil-DNA glycosylase</fullName>
        <shortName evidence="12">UDG</shortName>
        <ecNumber evidence="12 14">3.2.2.27</ecNumber>
    </recommendedName>
</protein>
<comment type="catalytic activity">
    <reaction evidence="12 14">
        <text>Hydrolyzes single-stranded DNA or mismatched double-stranded DNA and polynucleotides, releasing free uracil.</text>
        <dbReference type="EC" id="3.2.2.27"/>
    </reaction>
</comment>
<dbReference type="SMART" id="SM00987">
    <property type="entry name" value="UreE_C"/>
    <property type="match status" value="1"/>
</dbReference>
<dbReference type="GO" id="GO:0097510">
    <property type="term" value="P:base-excision repair, AP site formation via deaminated base removal"/>
    <property type="evidence" value="ECO:0007669"/>
    <property type="project" value="TreeGrafter"/>
</dbReference>
<comment type="subcellular location">
    <subcellularLocation>
        <location evidence="12">Mitochondrion</location>
    </subcellularLocation>
    <subcellularLocation>
        <location evidence="12">Nucleus</location>
    </subcellularLocation>
</comment>
<dbReference type="Gene3D" id="3.40.470.10">
    <property type="entry name" value="Uracil-DNA glycosylase-like domain"/>
    <property type="match status" value="1"/>
</dbReference>
<dbReference type="AlphaFoldDB" id="A0AAN8S7T1"/>
<feature type="active site" description="Proton acceptor" evidence="12 13">
    <location>
        <position position="125"/>
    </location>
</feature>
<evidence type="ECO:0000256" key="2">
    <source>
        <dbReference type="ARBA" id="ARBA00022553"/>
    </source>
</evidence>
<dbReference type="GO" id="GO:0005739">
    <property type="term" value="C:mitochondrion"/>
    <property type="evidence" value="ECO:0007669"/>
    <property type="project" value="UniProtKB-SubCell"/>
</dbReference>
<keyword evidence="6 12" id="KW-0496">Mitochondrion</keyword>
<feature type="domain" description="Uracil-DNA glycosylase-like" evidence="15">
    <location>
        <begin position="110"/>
        <end position="271"/>
    </location>
</feature>
<dbReference type="SUPFAM" id="SSF52141">
    <property type="entry name" value="Uracil-DNA glycosylase-like"/>
    <property type="match status" value="1"/>
</dbReference>
<dbReference type="InterPro" id="IPR005122">
    <property type="entry name" value="Uracil-DNA_glycosylase-like"/>
</dbReference>
<dbReference type="GO" id="GO:0004844">
    <property type="term" value="F:uracil DNA N-glycosylase activity"/>
    <property type="evidence" value="ECO:0007669"/>
    <property type="project" value="UniProtKB-UniRule"/>
</dbReference>
<evidence type="ECO:0000256" key="10">
    <source>
        <dbReference type="ARBA" id="ARBA00052828"/>
    </source>
</evidence>
<dbReference type="NCBIfam" id="TIGR00628">
    <property type="entry name" value="ung"/>
    <property type="match status" value="1"/>
</dbReference>
<evidence type="ECO:0000256" key="12">
    <source>
        <dbReference type="HAMAP-Rule" id="MF_03166"/>
    </source>
</evidence>
<dbReference type="Pfam" id="PF03167">
    <property type="entry name" value="UDG"/>
    <property type="match status" value="1"/>
</dbReference>
<dbReference type="NCBIfam" id="NF003592">
    <property type="entry name" value="PRK05254.1-5"/>
    <property type="match status" value="1"/>
</dbReference>
<evidence type="ECO:0000256" key="5">
    <source>
        <dbReference type="ARBA" id="ARBA00022990"/>
    </source>
</evidence>
<keyword evidence="5" id="KW-0007">Acetylation</keyword>
<keyword evidence="4 12" id="KW-0378">Hydrolase</keyword>
<evidence type="ECO:0000259" key="15">
    <source>
        <dbReference type="SMART" id="SM00986"/>
    </source>
</evidence>
<name>A0AAN8S7T1_POLSC</name>
<dbReference type="NCBIfam" id="NF003589">
    <property type="entry name" value="PRK05254.1-2"/>
    <property type="match status" value="1"/>
</dbReference>
<dbReference type="SMART" id="SM00986">
    <property type="entry name" value="UDG"/>
    <property type="match status" value="1"/>
</dbReference>
<dbReference type="GO" id="GO:0005654">
    <property type="term" value="C:nucleoplasm"/>
    <property type="evidence" value="ECO:0007669"/>
    <property type="project" value="UniProtKB-ARBA"/>
</dbReference>
<organism evidence="16 17">
    <name type="scientific">Polyplax serrata</name>
    <name type="common">Common mouse louse</name>
    <dbReference type="NCBI Taxonomy" id="468196"/>
    <lineage>
        <taxon>Eukaryota</taxon>
        <taxon>Metazoa</taxon>
        <taxon>Ecdysozoa</taxon>
        <taxon>Arthropoda</taxon>
        <taxon>Hexapoda</taxon>
        <taxon>Insecta</taxon>
        <taxon>Pterygota</taxon>
        <taxon>Neoptera</taxon>
        <taxon>Paraneoptera</taxon>
        <taxon>Psocodea</taxon>
        <taxon>Troctomorpha</taxon>
        <taxon>Phthiraptera</taxon>
        <taxon>Anoplura</taxon>
        <taxon>Polyplacidae</taxon>
        <taxon>Polyplax</taxon>
    </lineage>
</organism>
<keyword evidence="3 12" id="KW-0227">DNA damage</keyword>
<evidence type="ECO:0000256" key="13">
    <source>
        <dbReference type="PROSITE-ProRule" id="PRU10072"/>
    </source>
</evidence>
<dbReference type="CDD" id="cd10027">
    <property type="entry name" value="UDG-F1-like"/>
    <property type="match status" value="1"/>
</dbReference>
<gene>
    <name evidence="16" type="ORF">RUM43_007347</name>
</gene>
<comment type="function">
    <text evidence="12 14">Excises uracil residues from the DNA which can arise as a result of misincorporation of dUMP residues by DNA polymerase or due to deamination of cytosine.</text>
</comment>
<evidence type="ECO:0000256" key="14">
    <source>
        <dbReference type="RuleBase" id="RU003780"/>
    </source>
</evidence>
<sequence length="284" mass="32090">MSKQKNILNFFKPVEVKRALPSETESTNKKIKLMENDGTFYSSDDKAKEKLMGLIKDYPILDTKIGTSWFFALENEFSKPYFKKLSQFVESERSKFTVYPTPENVWTWTRMCSTSQVKVVILGQDPYHNPHQAHGLCFSVPKGVAIPPSLINIYKELKDDIEGFQTPSHGDLTGWAKQGVLLLNSSLTVKAHSPNSHADKGWENITSAVIKHISDRNSGVVFLLWGSFAQKKAACVDKKKHHLLKAVHPSPLSVHKGFFGCKHFSACNRLLKESGKEPIDWNKL</sequence>
<dbReference type="FunFam" id="3.40.470.10:FF:000004">
    <property type="entry name" value="Uracil-DNA glycosylase"/>
    <property type="match status" value="1"/>
</dbReference>
<comment type="catalytic activity">
    <reaction evidence="10">
        <text>a 2'-deoxyuridine in single-stranded DNA + H2O = a 2'-deoxyribose 5'-monophosphate in single-stranded DNA + uracil</text>
        <dbReference type="Rhea" id="RHEA:81459"/>
        <dbReference type="Rhea" id="RHEA-COMP:12847"/>
        <dbReference type="Rhea" id="RHEA-COMP:19684"/>
        <dbReference type="ChEBI" id="CHEBI:15377"/>
        <dbReference type="ChEBI" id="CHEBI:17568"/>
        <dbReference type="ChEBI" id="CHEBI:133902"/>
        <dbReference type="ChEBI" id="CHEBI:139095"/>
    </reaction>
    <physiologicalReaction direction="left-to-right" evidence="10">
        <dbReference type="Rhea" id="RHEA:81460"/>
    </physiologicalReaction>
</comment>
<dbReference type="PANTHER" id="PTHR11264:SF0">
    <property type="entry name" value="URACIL-DNA GLYCOSYLASE"/>
    <property type="match status" value="1"/>
</dbReference>
<dbReference type="InterPro" id="IPR002043">
    <property type="entry name" value="UDG_fam1"/>
</dbReference>
<evidence type="ECO:0000313" key="16">
    <source>
        <dbReference type="EMBL" id="KAK6639077.1"/>
    </source>
</evidence>
<dbReference type="PANTHER" id="PTHR11264">
    <property type="entry name" value="URACIL-DNA GLYCOSYLASE"/>
    <property type="match status" value="1"/>
</dbReference>
<evidence type="ECO:0000256" key="1">
    <source>
        <dbReference type="ARBA" id="ARBA00008184"/>
    </source>
</evidence>
<accession>A0AAN8S7T1</accession>
<dbReference type="InterPro" id="IPR036895">
    <property type="entry name" value="Uracil-DNA_glycosylase-like_sf"/>
</dbReference>
<comment type="catalytic activity">
    <reaction evidence="9">
        <text>a 2'-deoxyuridine in double-stranded DNA + H2O = a 2'-deoxyribose 5'-monophosphate in double-stranded DNA + uracil</text>
        <dbReference type="Rhea" id="RHEA:81455"/>
        <dbReference type="Rhea" id="RHEA-COMP:14231"/>
        <dbReference type="Rhea" id="RHEA-COMP:17071"/>
        <dbReference type="ChEBI" id="CHEBI:15377"/>
        <dbReference type="ChEBI" id="CHEBI:17568"/>
        <dbReference type="ChEBI" id="CHEBI:133902"/>
        <dbReference type="ChEBI" id="CHEBI:139095"/>
    </reaction>
    <physiologicalReaction direction="left-to-right" evidence="9">
        <dbReference type="Rhea" id="RHEA:81456"/>
    </physiologicalReaction>
</comment>
<comment type="similarity">
    <text evidence="1 12 14">Belongs to the uracil-DNA glycosylase (UDG) superfamily. UNG family.</text>
</comment>